<gene>
    <name evidence="1" type="ORF">FPZ44_08780</name>
</gene>
<reference evidence="1 2" key="1">
    <citation type="submission" date="2019-07" db="EMBL/GenBank/DDBJ databases">
        <authorList>
            <person name="Kim J."/>
        </authorList>
    </citation>
    <scope>NUCLEOTIDE SEQUENCE [LARGE SCALE GENOMIC DNA]</scope>
    <source>
        <strain evidence="1 2">N4</strain>
    </source>
</reference>
<dbReference type="Pfam" id="PF08795">
    <property type="entry name" value="DUF1796"/>
    <property type="match status" value="1"/>
</dbReference>
<keyword evidence="2" id="KW-1185">Reference proteome</keyword>
<dbReference type="AlphaFoldDB" id="A0A559IZU9"/>
<dbReference type="RefSeq" id="WP_144989338.1">
    <property type="nucleotide sequence ID" value="NZ_VNJK01000001.1"/>
</dbReference>
<evidence type="ECO:0000313" key="2">
    <source>
        <dbReference type="Proteomes" id="UP000318102"/>
    </source>
</evidence>
<dbReference type="InterPro" id="IPR014903">
    <property type="entry name" value="DUF1796"/>
</dbReference>
<dbReference type="EMBL" id="VNJK01000001">
    <property type="protein sequence ID" value="TVX93144.1"/>
    <property type="molecule type" value="Genomic_DNA"/>
</dbReference>
<comment type="caution">
    <text evidence="1">The sequence shown here is derived from an EMBL/GenBank/DDBJ whole genome shotgun (WGS) entry which is preliminary data.</text>
</comment>
<proteinExistence type="predicted"/>
<evidence type="ECO:0000313" key="1">
    <source>
        <dbReference type="EMBL" id="TVX93144.1"/>
    </source>
</evidence>
<name>A0A559IZU9_9BACL</name>
<sequence>MNLAQVQGGYDAIYSLGSSCLPALKLQSRNLRPSSGPIDWMTSRSLPDVNRLLEAKFNDFMSLKHIKVTGDLSYQKAHYIVKDTLYQISSVHDFDIYQNTLTDLKQYPEVMTKLNRRIQRMLQDMSSGKRILFIRTEESGNYPIKETLDILDKQVAGSYVFLYIRQADVFDVMDCHHKHPSLCVVLVPRDPVWYMEDTWDRILNSVYVNE</sequence>
<protein>
    <submittedName>
        <fullName evidence="1">Peptidase</fullName>
    </submittedName>
</protein>
<dbReference type="OrthoDB" id="5326008at2"/>
<organism evidence="1 2">
    <name type="scientific">Paenibacillus agilis</name>
    <dbReference type="NCBI Taxonomy" id="3020863"/>
    <lineage>
        <taxon>Bacteria</taxon>
        <taxon>Bacillati</taxon>
        <taxon>Bacillota</taxon>
        <taxon>Bacilli</taxon>
        <taxon>Bacillales</taxon>
        <taxon>Paenibacillaceae</taxon>
        <taxon>Paenibacillus</taxon>
    </lineage>
</organism>
<dbReference type="Proteomes" id="UP000318102">
    <property type="component" value="Unassembled WGS sequence"/>
</dbReference>
<accession>A0A559IZU9</accession>